<dbReference type="NCBIfam" id="TIGR00616">
    <property type="entry name" value="rect"/>
    <property type="match status" value="1"/>
</dbReference>
<dbReference type="EMBL" id="CP000479">
    <property type="protein sequence ID" value="ABK64641.1"/>
    <property type="molecule type" value="Genomic_DNA"/>
</dbReference>
<dbReference type="AlphaFoldDB" id="A0A0H2ZSM6"/>
<name>A0A0H2ZSM6_MYCA1</name>
<dbReference type="Pfam" id="PF03837">
    <property type="entry name" value="RecT"/>
    <property type="match status" value="1"/>
</dbReference>
<accession>A0A0H2ZSM6</accession>
<dbReference type="KEGG" id="mav:MAV_0829"/>
<evidence type="ECO:0000313" key="3">
    <source>
        <dbReference type="Proteomes" id="UP000001574"/>
    </source>
</evidence>
<dbReference type="GO" id="GO:0003677">
    <property type="term" value="F:DNA binding"/>
    <property type="evidence" value="ECO:0007669"/>
    <property type="project" value="InterPro"/>
</dbReference>
<dbReference type="RefSeq" id="WP_011723795.1">
    <property type="nucleotide sequence ID" value="NC_008595.1"/>
</dbReference>
<organism evidence="2 3">
    <name type="scientific">Mycobacterium avium (strain 104)</name>
    <dbReference type="NCBI Taxonomy" id="243243"/>
    <lineage>
        <taxon>Bacteria</taxon>
        <taxon>Bacillati</taxon>
        <taxon>Actinomycetota</taxon>
        <taxon>Actinomycetes</taxon>
        <taxon>Mycobacteriales</taxon>
        <taxon>Mycobacteriaceae</taxon>
        <taxon>Mycobacterium</taxon>
        <taxon>Mycobacterium avium complex (MAC)</taxon>
    </lineage>
</organism>
<gene>
    <name evidence="2" type="ordered locus">MAV_0829</name>
</gene>
<reference evidence="2 3" key="1">
    <citation type="submission" date="2006-10" db="EMBL/GenBank/DDBJ databases">
        <authorList>
            <person name="Fleischmann R.D."/>
            <person name="Dodson R.J."/>
            <person name="Haft D.H."/>
            <person name="Merkel J.S."/>
            <person name="Nelson W.C."/>
            <person name="Fraser C.M."/>
        </authorList>
    </citation>
    <scope>NUCLEOTIDE SEQUENCE [LARGE SCALE GENOMIC DNA]</scope>
    <source>
        <strain evidence="2 3">104</strain>
    </source>
</reference>
<dbReference type="InterPro" id="IPR004590">
    <property type="entry name" value="ssDNA_annealing_RecT"/>
</dbReference>
<dbReference type="NCBIfam" id="NF007351">
    <property type="entry name" value="PRK09846.1"/>
    <property type="match status" value="1"/>
</dbReference>
<dbReference type="Proteomes" id="UP000001574">
    <property type="component" value="Chromosome"/>
</dbReference>
<protein>
    <submittedName>
        <fullName evidence="2">YqaK protein</fullName>
    </submittedName>
</protein>
<sequence length="370" mass="40917">MTATDYKPVAQRRTVAQAENSLQNKIRQMEQQFQLAMPRGVEAVQLVRDALTCLQSNPKLAECEHKSVLGALMTCAQLGLRPGVSVLGQAYLLPFWDKNLERPNGGKGGFRAQLVIGYQGYVELAYRSGRIASLHARRVYANDYFEIEYGAAEDKWVHRPYLDGPRGDVKLYYAVGRTVDGGYRITDPVSVADMQAYRDRHATAKDRNGKVVGPWVDHFDAMADKTMIRTLMKLLPKSTEQQQAIAHDGGVRVDVTPDAINTEPDYVDGEVVDDPALGASENRPEPETSQVNDAPPADEPPTDPAADVQMAGQSELARLKQIRAAEKLDDDASWYDYLHTVTGARVTADKALTLAQAKQIIDVFSEDAQR</sequence>
<dbReference type="InterPro" id="IPR018330">
    <property type="entry name" value="RecT_fam"/>
</dbReference>
<evidence type="ECO:0000313" key="2">
    <source>
        <dbReference type="EMBL" id="ABK64641.1"/>
    </source>
</evidence>
<evidence type="ECO:0000256" key="1">
    <source>
        <dbReference type="SAM" id="MobiDB-lite"/>
    </source>
</evidence>
<feature type="region of interest" description="Disordered" evidence="1">
    <location>
        <begin position="256"/>
        <end position="309"/>
    </location>
</feature>
<dbReference type="HOGENOM" id="CLU_071046_0_0_11"/>
<dbReference type="GO" id="GO:0006259">
    <property type="term" value="P:DNA metabolic process"/>
    <property type="evidence" value="ECO:0007669"/>
    <property type="project" value="InterPro"/>
</dbReference>
<proteinExistence type="predicted"/>